<name>A0ABY5JUP5_9BACI</name>
<accession>A0ABY5JUP5</accession>
<organism evidence="7 8">
    <name type="scientific">Oceanobacillus jeddahense</name>
    <dbReference type="NCBI Taxonomy" id="1462527"/>
    <lineage>
        <taxon>Bacteria</taxon>
        <taxon>Bacillati</taxon>
        <taxon>Bacillota</taxon>
        <taxon>Bacilli</taxon>
        <taxon>Bacillales</taxon>
        <taxon>Bacillaceae</taxon>
        <taxon>Oceanobacillus</taxon>
    </lineage>
</organism>
<comment type="similarity">
    <text evidence="1 3 5">Belongs to the aldehyde dehydrogenase family.</text>
</comment>
<reference evidence="7" key="1">
    <citation type="submission" date="2022-07" db="EMBL/GenBank/DDBJ databases">
        <title>FELIX.</title>
        <authorList>
            <person name="Wan K.H."/>
            <person name="Park S."/>
            <person name="Lawrence Q."/>
            <person name="Eichenberger J.P."/>
            <person name="Booth B.W."/>
            <person name="Piaggio A.J."/>
            <person name="Chandler J.C."/>
            <person name="Franklin A.B."/>
            <person name="Celniker S.E."/>
        </authorList>
    </citation>
    <scope>NUCLEOTIDE SEQUENCE</scope>
    <source>
        <strain evidence="7">QA-1986 374</strain>
    </source>
</reference>
<gene>
    <name evidence="7" type="ORF">NP439_02205</name>
</gene>
<dbReference type="Pfam" id="PF00171">
    <property type="entry name" value="Aldedh"/>
    <property type="match status" value="1"/>
</dbReference>
<evidence type="ECO:0000256" key="3">
    <source>
        <dbReference type="PIRNR" id="PIRNR036492"/>
    </source>
</evidence>
<dbReference type="PIRSF" id="PIRSF036492">
    <property type="entry name" value="ALDH"/>
    <property type="match status" value="1"/>
</dbReference>
<sequence length="497" mass="54438">MSLDTLDTLKPKVKAFLEEVNGFYINGQYVTAQSGQTFDVLNPATEEVIAKVSQADESDIDLAVQAARKAFDEGQWTKMEAAERSRIIYKFGDLLEEHREELAQLEALDNGKPYQQALEDDVEGTIEHFRYYAGWATKIFGKTTNVSPDYATYTVHEPVGVVGQIIPWNYPLLMAAWKLGSALAAGCTVVLKPAEDTPLSILYAAKLFKEAGFPDGVVNIVSGPGSVVGNALVTHPQVNKVAFTGSTETGKEIMRKAADDVKAVTLELGGKSPAIVLEDADLETTLDGIFDGTMYNHGQNCSATTRIFVHRSLYKEVLDKLKKKAEETVVGPGLDSATDMGPLVSEKQMNTVLGYIEKGKEEGARLITGGKRTGDQGYFVEPTIFADVEDHMTIAREEIFGPVMSVFVFDEVEEVIQRANDSEYGLAASVWTENIKKGHYIASKLESGTVWVNDFGLELETMPFGGYKHSGIGREMGGDYGISNYVEVKSIFVNMKQ</sequence>
<dbReference type="InterPro" id="IPR015590">
    <property type="entry name" value="Aldehyde_DH_dom"/>
</dbReference>
<keyword evidence="8" id="KW-1185">Reference proteome</keyword>
<evidence type="ECO:0000256" key="4">
    <source>
        <dbReference type="PROSITE-ProRule" id="PRU10007"/>
    </source>
</evidence>
<dbReference type="CDD" id="cd07091">
    <property type="entry name" value="ALDH_F1-2_Ald2-like"/>
    <property type="match status" value="1"/>
</dbReference>
<feature type="active site" evidence="4">
    <location>
        <position position="267"/>
    </location>
</feature>
<evidence type="ECO:0000259" key="6">
    <source>
        <dbReference type="Pfam" id="PF00171"/>
    </source>
</evidence>
<feature type="domain" description="Aldehyde dehydrogenase" evidence="6">
    <location>
        <begin position="30"/>
        <end position="491"/>
    </location>
</feature>
<dbReference type="InterPro" id="IPR016161">
    <property type="entry name" value="Ald_DH/histidinol_DH"/>
</dbReference>
<keyword evidence="2 3" id="KW-0560">Oxidoreductase</keyword>
<evidence type="ECO:0000256" key="5">
    <source>
        <dbReference type="RuleBase" id="RU003345"/>
    </source>
</evidence>
<dbReference type="SUPFAM" id="SSF53720">
    <property type="entry name" value="ALDH-like"/>
    <property type="match status" value="1"/>
</dbReference>
<proteinExistence type="inferred from homology"/>
<dbReference type="Gene3D" id="3.40.309.10">
    <property type="entry name" value="Aldehyde Dehydrogenase, Chain A, domain 2"/>
    <property type="match status" value="1"/>
</dbReference>
<evidence type="ECO:0000256" key="2">
    <source>
        <dbReference type="ARBA" id="ARBA00023002"/>
    </source>
</evidence>
<evidence type="ECO:0000313" key="8">
    <source>
        <dbReference type="Proteomes" id="UP001059773"/>
    </source>
</evidence>
<dbReference type="Gene3D" id="3.40.605.10">
    <property type="entry name" value="Aldehyde Dehydrogenase, Chain A, domain 1"/>
    <property type="match status" value="1"/>
</dbReference>
<dbReference type="InterPro" id="IPR029510">
    <property type="entry name" value="Ald_DH_CS_GLU"/>
</dbReference>
<dbReference type="RefSeq" id="WP_256708591.1">
    <property type="nucleotide sequence ID" value="NZ_CP101914.1"/>
</dbReference>
<dbReference type="InterPro" id="IPR012394">
    <property type="entry name" value="Aldehyde_DH_NAD(P)"/>
</dbReference>
<dbReference type="Proteomes" id="UP001059773">
    <property type="component" value="Chromosome"/>
</dbReference>
<dbReference type="EMBL" id="CP101914">
    <property type="protein sequence ID" value="UUI03529.1"/>
    <property type="molecule type" value="Genomic_DNA"/>
</dbReference>
<dbReference type="PANTHER" id="PTHR11699">
    <property type="entry name" value="ALDEHYDE DEHYDROGENASE-RELATED"/>
    <property type="match status" value="1"/>
</dbReference>
<dbReference type="InterPro" id="IPR016163">
    <property type="entry name" value="Ald_DH_C"/>
</dbReference>
<evidence type="ECO:0000313" key="7">
    <source>
        <dbReference type="EMBL" id="UUI03529.1"/>
    </source>
</evidence>
<dbReference type="InterPro" id="IPR016162">
    <property type="entry name" value="Ald_DH_N"/>
</dbReference>
<evidence type="ECO:0000256" key="1">
    <source>
        <dbReference type="ARBA" id="ARBA00009986"/>
    </source>
</evidence>
<protein>
    <recommendedName>
        <fullName evidence="3">Aldehyde dehydrogenase</fullName>
    </recommendedName>
</protein>
<dbReference type="PROSITE" id="PS00687">
    <property type="entry name" value="ALDEHYDE_DEHYDR_GLU"/>
    <property type="match status" value="1"/>
</dbReference>